<dbReference type="InterPro" id="IPR013785">
    <property type="entry name" value="Aldolase_TIM"/>
</dbReference>
<keyword evidence="2" id="KW-0949">S-adenosyl-L-methionine</keyword>
<dbReference type="GO" id="GO:0051536">
    <property type="term" value="F:iron-sulfur cluster binding"/>
    <property type="evidence" value="ECO:0007669"/>
    <property type="project" value="UniProtKB-KW"/>
</dbReference>
<evidence type="ECO:0000256" key="3">
    <source>
        <dbReference type="ARBA" id="ARBA00022723"/>
    </source>
</evidence>
<dbReference type="NCBIfam" id="TIGR04085">
    <property type="entry name" value="rSAM_more_4Fe4S"/>
    <property type="match status" value="1"/>
</dbReference>
<evidence type="ECO:0000313" key="8">
    <source>
        <dbReference type="EMBL" id="CEI72431.1"/>
    </source>
</evidence>
<dbReference type="Proteomes" id="UP000245695">
    <property type="component" value="Chromosome 1"/>
</dbReference>
<dbReference type="InterPro" id="IPR023885">
    <property type="entry name" value="4Fe4S-binding_SPASM_dom"/>
</dbReference>
<dbReference type="EMBL" id="LN650648">
    <property type="protein sequence ID" value="CEI72431.1"/>
    <property type="molecule type" value="Genomic_DNA"/>
</dbReference>
<feature type="domain" description="Radical SAM core" evidence="7">
    <location>
        <begin position="1"/>
        <end position="187"/>
    </location>
</feature>
<dbReference type="InterPro" id="IPR023867">
    <property type="entry name" value="Sulphatase_maturase_rSAM"/>
</dbReference>
<gene>
    <name evidence="8" type="ORF">FRIFI_0891</name>
</gene>
<name>A0A2P2BQ39_9FIRM</name>
<dbReference type="SUPFAM" id="SSF102114">
    <property type="entry name" value="Radical SAM enzymes"/>
    <property type="match status" value="1"/>
</dbReference>
<dbReference type="GO" id="GO:0046872">
    <property type="term" value="F:metal ion binding"/>
    <property type="evidence" value="ECO:0007669"/>
    <property type="project" value="UniProtKB-KW"/>
</dbReference>
<dbReference type="AlphaFoldDB" id="A0A2P2BQ39"/>
<keyword evidence="4" id="KW-0408">Iron</keyword>
<evidence type="ECO:0000313" key="9">
    <source>
        <dbReference type="Proteomes" id="UP000245695"/>
    </source>
</evidence>
<keyword evidence="3" id="KW-0479">Metal-binding</keyword>
<keyword evidence="9" id="KW-1185">Reference proteome</keyword>
<dbReference type="PANTHER" id="PTHR43273">
    <property type="entry name" value="ANAEROBIC SULFATASE-MATURATING ENZYME HOMOLOG ASLB-RELATED"/>
    <property type="match status" value="1"/>
</dbReference>
<evidence type="ECO:0000256" key="5">
    <source>
        <dbReference type="ARBA" id="ARBA00023014"/>
    </source>
</evidence>
<evidence type="ECO:0000256" key="2">
    <source>
        <dbReference type="ARBA" id="ARBA00022691"/>
    </source>
</evidence>
<comment type="similarity">
    <text evidence="6">Belongs to the radical SAM superfamily. Anaerobic sulfatase-maturating enzyme family.</text>
</comment>
<dbReference type="Gene3D" id="3.20.20.70">
    <property type="entry name" value="Aldolase class I"/>
    <property type="match status" value="1"/>
</dbReference>
<dbReference type="RefSeq" id="WP_166505103.1">
    <property type="nucleotide sequence ID" value="NZ_LN650648.1"/>
</dbReference>
<protein>
    <submittedName>
        <fullName evidence="8">Anaerobic sulfatase-maturating enzyme</fullName>
    </submittedName>
</protein>
<dbReference type="PANTHER" id="PTHR43273:SF3">
    <property type="entry name" value="ANAEROBIC SULFATASE-MATURATING ENZYME HOMOLOG ASLB-RELATED"/>
    <property type="match status" value="1"/>
</dbReference>
<dbReference type="KEGG" id="rhom:FRIFI_0891"/>
<dbReference type="Pfam" id="PF04055">
    <property type="entry name" value="Radical_SAM"/>
    <property type="match status" value="1"/>
</dbReference>
<dbReference type="PROSITE" id="PS51918">
    <property type="entry name" value="RADICAL_SAM"/>
    <property type="match status" value="1"/>
</dbReference>
<dbReference type="InterPro" id="IPR007197">
    <property type="entry name" value="rSAM"/>
</dbReference>
<reference evidence="8 9" key="1">
    <citation type="submission" date="2014-09" db="EMBL/GenBank/DDBJ databases">
        <authorList>
            <person name="Hornung B.V."/>
        </authorList>
    </citation>
    <scope>NUCLEOTIDE SEQUENCE [LARGE SCALE GENOMIC DNA]</scope>
    <source>
        <strain evidence="8 9">FRIFI</strain>
    </source>
</reference>
<comment type="cofactor">
    <cofactor evidence="1">
        <name>[4Fe-4S] cluster</name>
        <dbReference type="ChEBI" id="CHEBI:49883"/>
    </cofactor>
</comment>
<organism evidence="8 9">
    <name type="scientific">Romboutsia hominis</name>
    <dbReference type="NCBI Taxonomy" id="1507512"/>
    <lineage>
        <taxon>Bacteria</taxon>
        <taxon>Bacillati</taxon>
        <taxon>Bacillota</taxon>
        <taxon>Clostridia</taxon>
        <taxon>Peptostreptococcales</taxon>
        <taxon>Peptostreptococcaceae</taxon>
        <taxon>Romboutsia</taxon>
    </lineage>
</organism>
<proteinExistence type="inferred from homology"/>
<dbReference type="GO" id="GO:0016491">
    <property type="term" value="F:oxidoreductase activity"/>
    <property type="evidence" value="ECO:0007669"/>
    <property type="project" value="InterPro"/>
</dbReference>
<evidence type="ECO:0000256" key="1">
    <source>
        <dbReference type="ARBA" id="ARBA00001966"/>
    </source>
</evidence>
<evidence type="ECO:0000256" key="4">
    <source>
        <dbReference type="ARBA" id="ARBA00023004"/>
    </source>
</evidence>
<evidence type="ECO:0000256" key="6">
    <source>
        <dbReference type="ARBA" id="ARBA00023601"/>
    </source>
</evidence>
<sequence length="322" mass="37643">MDISTLENIVKNALSKNVDYINFIFQGGEPTLVGIDFYKKLITLQNKYNNNNINIVNSIQTNGINIDDEFAIFFKENDFLVEISLDGLKETHDLYRTYKNGSSTFDEVISAINILKKYKVNFNILSVVTKESAKNIDEIYEYFKSNDFPYIQFIPYIKNFEIDNQNKYIENEFKNYLDTTSFYIFLDKLFNLWYKDIKNGKFVEIRNFMDYITVLKGYNPTSCGMNGFCSLNIAIESNGDVYPCDLYCFDYWKLGNINKDSLDELMASSKALEFLNRSLYIHNTCKKCKYFKLCGGGCRRNLEPFVDNIPSFNYQCKAIKQF</sequence>
<dbReference type="Pfam" id="PF13186">
    <property type="entry name" value="SPASM"/>
    <property type="match status" value="1"/>
</dbReference>
<keyword evidence="5" id="KW-0411">Iron-sulfur</keyword>
<evidence type="ECO:0000259" key="7">
    <source>
        <dbReference type="PROSITE" id="PS51918"/>
    </source>
</evidence>
<accession>A0A2P2BQ39</accession>
<dbReference type="InterPro" id="IPR058240">
    <property type="entry name" value="rSAM_sf"/>
</dbReference>